<dbReference type="EMBL" id="SNSC02000024">
    <property type="protein sequence ID" value="TID14020.1"/>
    <property type="molecule type" value="Genomic_DNA"/>
</dbReference>
<comment type="caution">
    <text evidence="2">The sequence shown here is derived from an EMBL/GenBank/DDBJ whole genome shotgun (WGS) entry which is preliminary data.</text>
</comment>
<name>A0A4Z1NJN3_9PEZI</name>
<evidence type="ECO:0000313" key="2">
    <source>
        <dbReference type="EMBL" id="TID14020.1"/>
    </source>
</evidence>
<feature type="compositionally biased region" description="Low complexity" evidence="1">
    <location>
        <begin position="82"/>
        <end position="96"/>
    </location>
</feature>
<feature type="compositionally biased region" description="Polar residues" evidence="1">
    <location>
        <begin position="40"/>
        <end position="52"/>
    </location>
</feature>
<feature type="compositionally biased region" description="Basic and acidic residues" evidence="1">
    <location>
        <begin position="8"/>
        <end position="20"/>
    </location>
</feature>
<organism evidence="2 3">
    <name type="scientific">Venturia nashicola</name>
    <dbReference type="NCBI Taxonomy" id="86259"/>
    <lineage>
        <taxon>Eukaryota</taxon>
        <taxon>Fungi</taxon>
        <taxon>Dikarya</taxon>
        <taxon>Ascomycota</taxon>
        <taxon>Pezizomycotina</taxon>
        <taxon>Dothideomycetes</taxon>
        <taxon>Pleosporomycetidae</taxon>
        <taxon>Venturiales</taxon>
        <taxon>Venturiaceae</taxon>
        <taxon>Venturia</taxon>
    </lineage>
</organism>
<sequence length="186" mass="19686">MGGPEPNKYQKREERRKEAEQSNGRSGGRDATLQKLPSVRDSQNQRSSQLGSGSDHVIRGNLQHLGSQQSGYGFGGYGPGGPRSESGSSMTSSSSIFGGGGSIGGQFDGPKDSRPSDVNVGNLELGARIWFTTRSSSIYIHTSVHITSASSQSLRDGESRSLTHRSGSSQDAADQVLAVSIRLDFP</sequence>
<gene>
    <name evidence="2" type="ORF">E6O75_ATG07252</name>
</gene>
<evidence type="ECO:0000313" key="3">
    <source>
        <dbReference type="Proteomes" id="UP000298493"/>
    </source>
</evidence>
<feature type="compositionally biased region" description="Gly residues" evidence="1">
    <location>
        <begin position="72"/>
        <end position="81"/>
    </location>
</feature>
<evidence type="ECO:0000256" key="1">
    <source>
        <dbReference type="SAM" id="MobiDB-lite"/>
    </source>
</evidence>
<protein>
    <submittedName>
        <fullName evidence="2">Uncharacterized protein</fullName>
    </submittedName>
</protein>
<reference evidence="2 3" key="1">
    <citation type="submission" date="2019-04" db="EMBL/GenBank/DDBJ databases">
        <title>High contiguity whole genome sequence and gene annotation resource for two Venturia nashicola isolates.</title>
        <authorList>
            <person name="Prokchorchik M."/>
            <person name="Won K."/>
            <person name="Lee Y."/>
            <person name="Choi E.D."/>
            <person name="Segonzac C."/>
            <person name="Sohn K.H."/>
        </authorList>
    </citation>
    <scope>NUCLEOTIDE SEQUENCE [LARGE SCALE GENOMIC DNA]</scope>
    <source>
        <strain evidence="2 3">PRI2</strain>
    </source>
</reference>
<keyword evidence="3" id="KW-1185">Reference proteome</keyword>
<dbReference type="AlphaFoldDB" id="A0A4Z1NJN3"/>
<feature type="compositionally biased region" description="Gly residues" evidence="1">
    <location>
        <begin position="97"/>
        <end position="107"/>
    </location>
</feature>
<proteinExistence type="predicted"/>
<feature type="region of interest" description="Disordered" evidence="1">
    <location>
        <begin position="149"/>
        <end position="170"/>
    </location>
</feature>
<feature type="region of interest" description="Disordered" evidence="1">
    <location>
        <begin position="1"/>
        <end position="115"/>
    </location>
</feature>
<accession>A0A4Z1NJN3</accession>
<dbReference type="Proteomes" id="UP000298493">
    <property type="component" value="Unassembled WGS sequence"/>
</dbReference>